<dbReference type="PANTHER" id="PTHR34846">
    <property type="entry name" value="4-CARBOXYMUCONOLACTONE DECARBOXYLASE FAMILY PROTEIN (AFU_ORTHOLOGUE AFUA_6G11590)"/>
    <property type="match status" value="1"/>
</dbReference>
<sequence>MKMRLNIQQTEPEAYKAMYALEKYLSSSKLSGTHKELIKMRASQVNGCAYCLNMHSRDARKAGETEQRLYLLSAWRETTLFTPEEQALLALTEEVTLIGQHVSNATYQQAAALFDEHYLAQAIMAIVTINAWNRIAITTEMPLEA</sequence>
<dbReference type="Gene3D" id="1.20.1290.10">
    <property type="entry name" value="AhpD-like"/>
    <property type="match status" value="1"/>
</dbReference>
<dbReference type="RefSeq" id="WP_245119044.1">
    <property type="nucleotide sequence ID" value="NZ_CP095061.1"/>
</dbReference>
<reference evidence="2" key="1">
    <citation type="submission" date="2022-04" db="EMBL/GenBank/DDBJ databases">
        <title>Hymenobacter sp. isolated from the air.</title>
        <authorList>
            <person name="Won M."/>
            <person name="Lee C.-M."/>
            <person name="Woen H.-Y."/>
            <person name="Kwon S.-W."/>
        </authorList>
    </citation>
    <scope>NUCLEOTIDE SEQUENCE</scope>
    <source>
        <strain evidence="2">5420S-77</strain>
    </source>
</reference>
<dbReference type="InterPro" id="IPR003779">
    <property type="entry name" value="CMD-like"/>
</dbReference>
<accession>A0ABY4G386</accession>
<feature type="domain" description="Carboxymuconolactone decarboxylase-like" evidence="1">
    <location>
        <begin position="12"/>
        <end position="94"/>
    </location>
</feature>
<keyword evidence="3" id="KW-1185">Reference proteome</keyword>
<evidence type="ECO:0000259" key="1">
    <source>
        <dbReference type="Pfam" id="PF02627"/>
    </source>
</evidence>
<name>A0ABY4G386_9BACT</name>
<evidence type="ECO:0000313" key="3">
    <source>
        <dbReference type="Proteomes" id="UP000830401"/>
    </source>
</evidence>
<dbReference type="Proteomes" id="UP000830401">
    <property type="component" value="Chromosome"/>
</dbReference>
<dbReference type="Pfam" id="PF02627">
    <property type="entry name" value="CMD"/>
    <property type="match status" value="1"/>
</dbReference>
<gene>
    <name evidence="2" type="ORF">MUN86_15865</name>
</gene>
<dbReference type="PANTHER" id="PTHR34846:SF10">
    <property type="entry name" value="CYTOPLASMIC PROTEIN"/>
    <property type="match status" value="1"/>
</dbReference>
<organism evidence="2 3">
    <name type="scientific">Hymenobacter volaticus</name>
    <dbReference type="NCBI Taxonomy" id="2932254"/>
    <lineage>
        <taxon>Bacteria</taxon>
        <taxon>Pseudomonadati</taxon>
        <taxon>Bacteroidota</taxon>
        <taxon>Cytophagia</taxon>
        <taxon>Cytophagales</taxon>
        <taxon>Hymenobacteraceae</taxon>
        <taxon>Hymenobacter</taxon>
    </lineage>
</organism>
<dbReference type="SUPFAM" id="SSF69118">
    <property type="entry name" value="AhpD-like"/>
    <property type="match status" value="1"/>
</dbReference>
<proteinExistence type="predicted"/>
<dbReference type="NCBIfam" id="TIGR00778">
    <property type="entry name" value="ahpD_dom"/>
    <property type="match status" value="1"/>
</dbReference>
<evidence type="ECO:0000313" key="2">
    <source>
        <dbReference type="EMBL" id="UOQ65034.1"/>
    </source>
</evidence>
<dbReference type="EMBL" id="CP095061">
    <property type="protein sequence ID" value="UOQ65034.1"/>
    <property type="molecule type" value="Genomic_DNA"/>
</dbReference>
<protein>
    <submittedName>
        <fullName evidence="2">Carboxymuconolactone decarboxylase family protein</fullName>
    </submittedName>
</protein>
<dbReference type="InterPro" id="IPR004675">
    <property type="entry name" value="AhpD_core"/>
</dbReference>
<dbReference type="InterPro" id="IPR029032">
    <property type="entry name" value="AhpD-like"/>
</dbReference>